<proteinExistence type="predicted"/>
<protein>
    <submittedName>
        <fullName evidence="1">Uncharacterized protein</fullName>
    </submittedName>
</protein>
<reference evidence="1" key="2">
    <citation type="submission" date="2020-11" db="EMBL/GenBank/DDBJ databases">
        <authorList>
            <person name="McCartney M.A."/>
            <person name="Auch B."/>
            <person name="Kono T."/>
            <person name="Mallez S."/>
            <person name="Becker A."/>
            <person name="Gohl D.M."/>
            <person name="Silverstein K.A.T."/>
            <person name="Koren S."/>
            <person name="Bechman K.B."/>
            <person name="Herman A."/>
            <person name="Abrahante J.E."/>
            <person name="Garbe J."/>
        </authorList>
    </citation>
    <scope>NUCLEOTIDE SEQUENCE</scope>
    <source>
        <strain evidence="1">Duluth1</strain>
        <tissue evidence="1">Whole animal</tissue>
    </source>
</reference>
<dbReference type="EMBL" id="JAIWYP010000004">
    <property type="protein sequence ID" value="KAH3835452.1"/>
    <property type="molecule type" value="Genomic_DNA"/>
</dbReference>
<reference evidence="1" key="1">
    <citation type="journal article" date="2019" name="bioRxiv">
        <title>The Genome of the Zebra Mussel, Dreissena polymorpha: A Resource for Invasive Species Research.</title>
        <authorList>
            <person name="McCartney M.A."/>
            <person name="Auch B."/>
            <person name="Kono T."/>
            <person name="Mallez S."/>
            <person name="Zhang Y."/>
            <person name="Obille A."/>
            <person name="Becker A."/>
            <person name="Abrahante J.E."/>
            <person name="Garbe J."/>
            <person name="Badalamenti J.P."/>
            <person name="Herman A."/>
            <person name="Mangelson H."/>
            <person name="Liachko I."/>
            <person name="Sullivan S."/>
            <person name="Sone E.D."/>
            <person name="Koren S."/>
            <person name="Silverstein K.A.T."/>
            <person name="Beckman K.B."/>
            <person name="Gohl D.M."/>
        </authorList>
    </citation>
    <scope>NUCLEOTIDE SEQUENCE</scope>
    <source>
        <strain evidence="1">Duluth1</strain>
        <tissue evidence="1">Whole animal</tissue>
    </source>
</reference>
<keyword evidence="2" id="KW-1185">Reference proteome</keyword>
<gene>
    <name evidence="1" type="ORF">DPMN_108799</name>
</gene>
<evidence type="ECO:0000313" key="2">
    <source>
        <dbReference type="Proteomes" id="UP000828390"/>
    </source>
</evidence>
<dbReference type="Proteomes" id="UP000828390">
    <property type="component" value="Unassembled WGS sequence"/>
</dbReference>
<sequence>MADVGGPSFKSEIPTKVPNLEATAEVNTNGVLELLEDDEIDEDELSSTKEEID</sequence>
<dbReference type="AlphaFoldDB" id="A0A9D4K9T5"/>
<accession>A0A9D4K9T5</accession>
<organism evidence="1 2">
    <name type="scientific">Dreissena polymorpha</name>
    <name type="common">Zebra mussel</name>
    <name type="synonym">Mytilus polymorpha</name>
    <dbReference type="NCBI Taxonomy" id="45954"/>
    <lineage>
        <taxon>Eukaryota</taxon>
        <taxon>Metazoa</taxon>
        <taxon>Spiralia</taxon>
        <taxon>Lophotrochozoa</taxon>
        <taxon>Mollusca</taxon>
        <taxon>Bivalvia</taxon>
        <taxon>Autobranchia</taxon>
        <taxon>Heteroconchia</taxon>
        <taxon>Euheterodonta</taxon>
        <taxon>Imparidentia</taxon>
        <taxon>Neoheterodontei</taxon>
        <taxon>Myida</taxon>
        <taxon>Dreissenoidea</taxon>
        <taxon>Dreissenidae</taxon>
        <taxon>Dreissena</taxon>
    </lineage>
</organism>
<comment type="caution">
    <text evidence="1">The sequence shown here is derived from an EMBL/GenBank/DDBJ whole genome shotgun (WGS) entry which is preliminary data.</text>
</comment>
<evidence type="ECO:0000313" key="1">
    <source>
        <dbReference type="EMBL" id="KAH3835452.1"/>
    </source>
</evidence>
<name>A0A9D4K9T5_DREPO</name>